<keyword evidence="1" id="KW-0472">Membrane</keyword>
<dbReference type="InterPro" id="IPR039877">
    <property type="entry name" value="TMEM131-like"/>
</dbReference>
<dbReference type="Pfam" id="PF24495">
    <property type="entry name" value="Ig_TMEM131_2"/>
    <property type="match status" value="1"/>
</dbReference>
<keyword evidence="1" id="KW-0812">Transmembrane</keyword>
<evidence type="ECO:0000313" key="5">
    <source>
        <dbReference type="Proteomes" id="UP000663873"/>
    </source>
</evidence>
<dbReference type="Pfam" id="PF12371">
    <property type="entry name" value="TMEM131_like_N"/>
    <property type="match status" value="1"/>
</dbReference>
<keyword evidence="5" id="KW-1185">Reference proteome</keyword>
<dbReference type="InterPro" id="IPR056311">
    <property type="entry name" value="TMEM131_Ig_2"/>
</dbReference>
<feature type="transmembrane region" description="Helical" evidence="1">
    <location>
        <begin position="16"/>
        <end position="39"/>
    </location>
</feature>
<gene>
    <name evidence="4" type="ORF">UJA718_LOCUS23458</name>
</gene>
<evidence type="ECO:0000259" key="3">
    <source>
        <dbReference type="Pfam" id="PF24495"/>
    </source>
</evidence>
<dbReference type="AlphaFoldDB" id="A0A820SM12"/>
<dbReference type="InterPro" id="IPR013783">
    <property type="entry name" value="Ig-like_fold"/>
</dbReference>
<dbReference type="InterPro" id="IPR022113">
    <property type="entry name" value="TMEM131L_N"/>
</dbReference>
<dbReference type="PROSITE" id="PS51257">
    <property type="entry name" value="PROKAR_LIPOPROTEIN"/>
    <property type="match status" value="1"/>
</dbReference>
<evidence type="ECO:0000313" key="4">
    <source>
        <dbReference type="EMBL" id="CAF4460331.1"/>
    </source>
</evidence>
<feature type="domain" description="TMEM131 second Ig-like" evidence="3">
    <location>
        <begin position="241"/>
        <end position="336"/>
    </location>
</feature>
<dbReference type="GO" id="GO:0016020">
    <property type="term" value="C:membrane"/>
    <property type="evidence" value="ECO:0007669"/>
    <property type="project" value="TreeGrafter"/>
</dbReference>
<dbReference type="EMBL" id="CAJOBP010005101">
    <property type="protein sequence ID" value="CAF4460331.1"/>
    <property type="molecule type" value="Genomic_DNA"/>
</dbReference>
<dbReference type="PANTHER" id="PTHR22050:SF0">
    <property type="entry name" value="TRANSMEMBRANE PROTEIN 131 HOMOLOG"/>
    <property type="match status" value="1"/>
</dbReference>
<organism evidence="4 5">
    <name type="scientific">Rotaria socialis</name>
    <dbReference type="NCBI Taxonomy" id="392032"/>
    <lineage>
        <taxon>Eukaryota</taxon>
        <taxon>Metazoa</taxon>
        <taxon>Spiralia</taxon>
        <taxon>Gnathifera</taxon>
        <taxon>Rotifera</taxon>
        <taxon>Eurotatoria</taxon>
        <taxon>Bdelloidea</taxon>
        <taxon>Philodinida</taxon>
        <taxon>Philodinidae</taxon>
        <taxon>Rotaria</taxon>
    </lineage>
</organism>
<sequence>MFSVLIRTNRQSSHNIFYFLHTLFILYACTASFTTVSALNNHENEAFIQLSVDSIHVVKPSDPRFANIEENSNDDEEKELLIALLTSFDDDHTNVKQNDIGKLSEFTYDNKIFISNNCTSSSSSSLSVAATASESSSSSSIRFIPPLLDFGEQSIAIPRIQTVMIINDDSEPLELQSLSGTTVQFYSSFFTQKILPPKGGNTSISVYYLPRTLGSTKSTFTIKTNLRAVHYYVTGIGTSNPFLIRPLIGATIPLNSTFEYIINFYNPYNYSLHINEIFTSDENLIIELLSYKTQKTKIIKSFEHIEHWHLKPYEKKPLVKINYLAYKLDRLHGFYCIKTNSNDTIIVPVEINVVNHLNIYSNVDLLELSSDGFIRSTARPITVPVYVINNGITPVTITNVRVTVANMNYATVNHEKVQVPTGIYHLTKIAELTIHPHLIPRDMTRLRGSVEVYSSSSSSSSLNDEEPALRIPFRATVLHGSLDYDKEATYFYIPSLSTDESYDKIEQCRPIKLINRFNTSMVMYNATTDATGLLLQYMNIKFYSPYVYVRPGESVFPVCLNILKQTVSTASLITLEASIILHTNLSFFHMPIHLYRGLLNIDLTADNSNSGIRRNDVNPSEYYIASIPVNSSRTVKFILKNTNPIDIPIEKISLTLPKTNIRLIQLQLLNGSETKVSFKSLYQNEDITELVIPARHQAVLALTIHGTSDPSFYDETLSFKTPYQNLDMNVKYRIVSASIELENKLPLHIDAFPNRIGMVDVVLNNGFDELTEILRVEFLSYGQSFSFYWNNTSFGKLIIQPNQTYLIGKLTFDMRPLCNSIVVPSESTCYCGLNNHPEYKQKWKQHTTALNNYEVDHILVSKFRSLWQDWTSLVRKQRIQTNIWLVTDQANMSWPVTIGFVWPSVLELMSPTVSRTPIILDFHLTHINTAKTQNIIITNPSSNIVQYSIELIGNYENTRNNNKKIAVNNNNIFIIATVRMKESIFSFY</sequence>
<keyword evidence="1" id="KW-1133">Transmembrane helix</keyword>
<accession>A0A820SM12</accession>
<protein>
    <submittedName>
        <fullName evidence="4">Uncharacterized protein</fullName>
    </submittedName>
</protein>
<dbReference type="PANTHER" id="PTHR22050">
    <property type="entry name" value="RW1 PROTEIN HOMOLOG"/>
    <property type="match status" value="1"/>
</dbReference>
<dbReference type="Proteomes" id="UP000663873">
    <property type="component" value="Unassembled WGS sequence"/>
</dbReference>
<proteinExistence type="predicted"/>
<evidence type="ECO:0000256" key="1">
    <source>
        <dbReference type="SAM" id="Phobius"/>
    </source>
</evidence>
<comment type="caution">
    <text evidence="4">The sequence shown here is derived from an EMBL/GenBank/DDBJ whole genome shotgun (WGS) entry which is preliminary data.</text>
</comment>
<dbReference type="Gene3D" id="2.60.40.10">
    <property type="entry name" value="Immunoglobulins"/>
    <property type="match status" value="1"/>
</dbReference>
<name>A0A820SM12_9BILA</name>
<reference evidence="4" key="1">
    <citation type="submission" date="2021-02" db="EMBL/GenBank/DDBJ databases">
        <authorList>
            <person name="Nowell W R."/>
        </authorList>
    </citation>
    <scope>NUCLEOTIDE SEQUENCE</scope>
</reference>
<evidence type="ECO:0000259" key="2">
    <source>
        <dbReference type="Pfam" id="PF12371"/>
    </source>
</evidence>
<feature type="domain" description="Transmembrane protein 131-like N-terminal" evidence="2">
    <location>
        <begin position="142"/>
        <end position="224"/>
    </location>
</feature>